<evidence type="ECO:0000313" key="1">
    <source>
        <dbReference type="Proteomes" id="UP000492821"/>
    </source>
</evidence>
<keyword evidence="1" id="KW-1185">Reference proteome</keyword>
<reference evidence="1" key="1">
    <citation type="journal article" date="2013" name="Genetics">
        <title>The draft genome and transcriptome of Panagrellus redivivus are shaped by the harsh demands of a free-living lifestyle.</title>
        <authorList>
            <person name="Srinivasan J."/>
            <person name="Dillman A.R."/>
            <person name="Macchietto M.G."/>
            <person name="Heikkinen L."/>
            <person name="Lakso M."/>
            <person name="Fracchia K.M."/>
            <person name="Antoshechkin I."/>
            <person name="Mortazavi A."/>
            <person name="Wong G."/>
            <person name="Sternberg P.W."/>
        </authorList>
    </citation>
    <scope>NUCLEOTIDE SEQUENCE [LARGE SCALE GENOMIC DNA]</scope>
    <source>
        <strain evidence="1">MT8872</strain>
    </source>
</reference>
<dbReference type="WBParaSite" id="Pan_g8487.t1">
    <property type="protein sequence ID" value="Pan_g8487.t1"/>
    <property type="gene ID" value="Pan_g8487"/>
</dbReference>
<accession>A0A7E5A1R4</accession>
<proteinExistence type="predicted"/>
<sequence>MRRALHAGEASERRAGTKTSEVEAAAKSVYFTLFPCGFDVTVDEVTDRKRLIHVADTVILHCESIESYEKVIPFIVGPYRRLIINGNVTYQQVERLVTCAANVKQVLINARIHFEPGEHIIFVNLVMQFCRGPLYRFSYDPKCNTNQLYLCLKEAYKDNKVCAVFGPEERDRVDVQYLCSLKRVAQDDRFQFEMHLQVNEPDAKIQEKIDALLSSNFKISPINRLPYHEREPDTITRYLRFYYCNQRPRYELIKKEQPFVINLNCATA</sequence>
<dbReference type="Proteomes" id="UP000492821">
    <property type="component" value="Unassembled WGS sequence"/>
</dbReference>
<protein>
    <submittedName>
        <fullName evidence="2">Recep_L_domain domain-containing protein</fullName>
    </submittedName>
</protein>
<evidence type="ECO:0000313" key="2">
    <source>
        <dbReference type="WBParaSite" id="Pan_g8487.t1"/>
    </source>
</evidence>
<reference evidence="2" key="2">
    <citation type="submission" date="2020-10" db="UniProtKB">
        <authorList>
            <consortium name="WormBaseParasite"/>
        </authorList>
    </citation>
    <scope>IDENTIFICATION</scope>
</reference>
<name>A0A7E5A1R4_PANRE</name>
<organism evidence="1 2">
    <name type="scientific">Panagrellus redivivus</name>
    <name type="common">Microworm</name>
    <dbReference type="NCBI Taxonomy" id="6233"/>
    <lineage>
        <taxon>Eukaryota</taxon>
        <taxon>Metazoa</taxon>
        <taxon>Ecdysozoa</taxon>
        <taxon>Nematoda</taxon>
        <taxon>Chromadorea</taxon>
        <taxon>Rhabditida</taxon>
        <taxon>Tylenchina</taxon>
        <taxon>Panagrolaimomorpha</taxon>
        <taxon>Panagrolaimoidea</taxon>
        <taxon>Panagrolaimidae</taxon>
        <taxon>Panagrellus</taxon>
    </lineage>
</organism>
<dbReference type="AlphaFoldDB" id="A0A7E5A1R4"/>